<feature type="disulfide bond" evidence="11">
    <location>
        <begin position="83"/>
        <end position="98"/>
    </location>
</feature>
<feature type="signal peptide" evidence="14">
    <location>
        <begin position="1"/>
        <end position="19"/>
    </location>
</feature>
<dbReference type="InterPro" id="IPR023415">
    <property type="entry name" value="LDLR_class-A_CS"/>
</dbReference>
<dbReference type="SMART" id="SM00181">
    <property type="entry name" value="EGF"/>
    <property type="match status" value="4"/>
</dbReference>
<feature type="disulfide bond" evidence="11">
    <location>
        <begin position="282"/>
        <end position="297"/>
    </location>
</feature>
<dbReference type="InterPro" id="IPR051221">
    <property type="entry name" value="LDLR-related"/>
</dbReference>
<dbReference type="Gene3D" id="2.120.10.30">
    <property type="entry name" value="TolB, C-terminal domain"/>
    <property type="match status" value="4"/>
</dbReference>
<feature type="repeat" description="LDL-receptor class B" evidence="12">
    <location>
        <begin position="596"/>
        <end position="638"/>
    </location>
</feature>
<feature type="repeat" description="LDL-receptor class B" evidence="12">
    <location>
        <begin position="779"/>
        <end position="822"/>
    </location>
</feature>
<feature type="transmembrane region" description="Helical" evidence="13">
    <location>
        <begin position="1444"/>
        <end position="1464"/>
    </location>
</feature>
<evidence type="ECO:0000313" key="16">
    <source>
        <dbReference type="EMBL" id="KAJ8299613.1"/>
    </source>
</evidence>
<feature type="repeat" description="LDL-receptor class B" evidence="12">
    <location>
        <begin position="974"/>
        <end position="1016"/>
    </location>
</feature>
<evidence type="ECO:0000256" key="10">
    <source>
        <dbReference type="ARBA" id="ARBA00046288"/>
    </source>
</evidence>
<dbReference type="EMBL" id="JARBDR010000921">
    <property type="protein sequence ID" value="KAJ8299613.1"/>
    <property type="molecule type" value="Genomic_DNA"/>
</dbReference>
<evidence type="ECO:0000256" key="7">
    <source>
        <dbReference type="ARBA" id="ARBA00023157"/>
    </source>
</evidence>
<feature type="disulfide bond" evidence="11">
    <location>
        <begin position="24"/>
        <end position="36"/>
    </location>
</feature>
<feature type="disulfide bond" evidence="11">
    <location>
        <begin position="304"/>
        <end position="316"/>
    </location>
</feature>
<dbReference type="Pfam" id="PF00058">
    <property type="entry name" value="Ldl_recept_b"/>
    <property type="match status" value="13"/>
</dbReference>
<dbReference type="Gene3D" id="2.10.25.10">
    <property type="entry name" value="Laminin"/>
    <property type="match status" value="3"/>
</dbReference>
<evidence type="ECO:0000256" key="3">
    <source>
        <dbReference type="ARBA" id="ARBA00022692"/>
    </source>
</evidence>
<dbReference type="InterPro" id="IPR001881">
    <property type="entry name" value="EGF-like_Ca-bd_dom"/>
</dbReference>
<keyword evidence="7 11" id="KW-1015">Disulfide bond</keyword>
<dbReference type="InterPro" id="IPR009030">
    <property type="entry name" value="Growth_fac_rcpt_cys_sf"/>
</dbReference>
<accession>A0ABQ9E2F4</accession>
<feature type="disulfide bond" evidence="11">
    <location>
        <begin position="31"/>
        <end position="49"/>
    </location>
</feature>
<dbReference type="SMART" id="SM00135">
    <property type="entry name" value="LY"/>
    <property type="match status" value="17"/>
</dbReference>
<evidence type="ECO:0000256" key="11">
    <source>
        <dbReference type="PROSITE-ProRule" id="PRU00124"/>
    </source>
</evidence>
<dbReference type="InterPro" id="IPR036055">
    <property type="entry name" value="LDL_receptor-like_sf"/>
</dbReference>
<dbReference type="InterPro" id="IPR011042">
    <property type="entry name" value="6-blade_b-propeller_TolB-like"/>
</dbReference>
<dbReference type="PANTHER" id="PTHR22722:SF15">
    <property type="entry name" value="LOW-DENSITY LIPOPROTEIN RECEPTOR-RELATED"/>
    <property type="match status" value="1"/>
</dbReference>
<feature type="disulfide bond" evidence="11">
    <location>
        <begin position="149"/>
        <end position="167"/>
    </location>
</feature>
<feature type="repeat" description="LDL-receptor class B" evidence="12">
    <location>
        <begin position="552"/>
        <end position="595"/>
    </location>
</feature>
<keyword evidence="1" id="KW-0245">EGF-like domain</keyword>
<feature type="disulfide bond" evidence="11">
    <location>
        <begin position="103"/>
        <end position="115"/>
    </location>
</feature>
<organism evidence="16 17">
    <name type="scientific">Tegillarca granosa</name>
    <name type="common">Malaysian cockle</name>
    <name type="synonym">Anadara granosa</name>
    <dbReference type="NCBI Taxonomy" id="220873"/>
    <lineage>
        <taxon>Eukaryota</taxon>
        <taxon>Metazoa</taxon>
        <taxon>Spiralia</taxon>
        <taxon>Lophotrochozoa</taxon>
        <taxon>Mollusca</taxon>
        <taxon>Bivalvia</taxon>
        <taxon>Autobranchia</taxon>
        <taxon>Pteriomorphia</taxon>
        <taxon>Arcoida</taxon>
        <taxon>Arcoidea</taxon>
        <taxon>Arcidae</taxon>
        <taxon>Tegillarca</taxon>
    </lineage>
</organism>
<dbReference type="InterPro" id="IPR000742">
    <property type="entry name" value="EGF"/>
</dbReference>
<comment type="caution">
    <text evidence="11">Lacks conserved residue(s) required for the propagation of feature annotation.</text>
</comment>
<keyword evidence="9" id="KW-0325">Glycoprotein</keyword>
<feature type="disulfide bond" evidence="11">
    <location>
        <begin position="243"/>
        <end position="258"/>
    </location>
</feature>
<evidence type="ECO:0000256" key="12">
    <source>
        <dbReference type="PROSITE-ProRule" id="PRU00461"/>
    </source>
</evidence>
<dbReference type="InterPro" id="IPR018097">
    <property type="entry name" value="EGF_Ca-bd_CS"/>
</dbReference>
<feature type="disulfide bond" evidence="11">
    <location>
        <begin position="142"/>
        <end position="154"/>
    </location>
</feature>
<feature type="disulfide bond" evidence="11">
    <location>
        <begin position="311"/>
        <end position="329"/>
    </location>
</feature>
<feature type="disulfide bond" evidence="11">
    <location>
        <begin position="43"/>
        <end position="58"/>
    </location>
</feature>
<dbReference type="Gene3D" id="4.10.400.10">
    <property type="entry name" value="Low-density Lipoprotein Receptor"/>
    <property type="match status" value="8"/>
</dbReference>
<dbReference type="Pfam" id="PF00057">
    <property type="entry name" value="Ldl_recept_a"/>
    <property type="match status" value="8"/>
</dbReference>
<evidence type="ECO:0000256" key="4">
    <source>
        <dbReference type="ARBA" id="ARBA00022737"/>
    </source>
</evidence>
<dbReference type="Pfam" id="PF14670">
    <property type="entry name" value="FXa_inhibition"/>
    <property type="match status" value="3"/>
</dbReference>
<evidence type="ECO:0000256" key="6">
    <source>
        <dbReference type="ARBA" id="ARBA00023136"/>
    </source>
</evidence>
<feature type="repeat" description="LDL-receptor class B" evidence="12">
    <location>
        <begin position="466"/>
        <end position="508"/>
    </location>
</feature>
<dbReference type="PROSITE" id="PS51120">
    <property type="entry name" value="LDLRB"/>
    <property type="match status" value="12"/>
</dbReference>
<dbReference type="SUPFAM" id="SSF57184">
    <property type="entry name" value="Growth factor receptor domain"/>
    <property type="match status" value="1"/>
</dbReference>
<keyword evidence="6 13" id="KW-0472">Membrane</keyword>
<dbReference type="CDD" id="cd00054">
    <property type="entry name" value="EGF_CA"/>
    <property type="match status" value="1"/>
</dbReference>
<dbReference type="PROSITE" id="PS01186">
    <property type="entry name" value="EGF_2"/>
    <property type="match status" value="1"/>
</dbReference>
<feature type="disulfide bond" evidence="11">
    <location>
        <begin position="203"/>
        <end position="218"/>
    </location>
</feature>
<feature type="disulfide bond" evidence="11">
    <location>
        <begin position="71"/>
        <end position="89"/>
    </location>
</feature>
<feature type="disulfide bond" evidence="11">
    <location>
        <begin position="323"/>
        <end position="338"/>
    </location>
</feature>
<feature type="disulfide bond" evidence="11">
    <location>
        <begin position="263"/>
        <end position="275"/>
    </location>
</feature>
<evidence type="ECO:0000259" key="15">
    <source>
        <dbReference type="PROSITE" id="PS01186"/>
    </source>
</evidence>
<feature type="disulfide bond" evidence="11">
    <location>
        <begin position="161"/>
        <end position="176"/>
    </location>
</feature>
<feature type="repeat" description="LDL-receptor class B" evidence="12">
    <location>
        <begin position="509"/>
        <end position="551"/>
    </location>
</feature>
<dbReference type="PROSITE" id="PS50068">
    <property type="entry name" value="LDLRA_2"/>
    <property type="match status" value="8"/>
</dbReference>
<comment type="subcellular location">
    <subcellularLocation>
        <location evidence="10">Endomembrane system</location>
        <topology evidence="10">Single-pass type I membrane protein</topology>
    </subcellularLocation>
</comment>
<dbReference type="InterPro" id="IPR000033">
    <property type="entry name" value="LDLR_classB_rpt"/>
</dbReference>
<feature type="domain" description="EGF-like" evidence="15">
    <location>
        <begin position="404"/>
        <end position="419"/>
    </location>
</feature>
<feature type="disulfide bond" evidence="11">
    <location>
        <begin position="270"/>
        <end position="288"/>
    </location>
</feature>
<keyword evidence="8" id="KW-0675">Receptor</keyword>
<feature type="repeat" description="LDL-receptor class B" evidence="12">
    <location>
        <begin position="1060"/>
        <end position="1103"/>
    </location>
</feature>
<evidence type="ECO:0000256" key="13">
    <source>
        <dbReference type="SAM" id="Phobius"/>
    </source>
</evidence>
<dbReference type="PROSITE" id="PS01209">
    <property type="entry name" value="LDLRA_1"/>
    <property type="match status" value="4"/>
</dbReference>
<dbReference type="SUPFAM" id="SSF63825">
    <property type="entry name" value="YWTD domain"/>
    <property type="match status" value="4"/>
</dbReference>
<feature type="repeat" description="LDL-receptor class B" evidence="12">
    <location>
        <begin position="736"/>
        <end position="778"/>
    </location>
</feature>
<dbReference type="Proteomes" id="UP001217089">
    <property type="component" value="Unassembled WGS sequence"/>
</dbReference>
<dbReference type="SMART" id="SM00179">
    <property type="entry name" value="EGF_CA"/>
    <property type="match status" value="4"/>
</dbReference>
<feature type="disulfide bond" evidence="11">
    <location>
        <begin position="224"/>
        <end position="236"/>
    </location>
</feature>
<keyword evidence="14" id="KW-0732">Signal</keyword>
<protein>
    <recommendedName>
        <fullName evidence="15">EGF-like domain-containing protein</fullName>
    </recommendedName>
</protein>
<dbReference type="SUPFAM" id="SSF57196">
    <property type="entry name" value="EGF/Laminin"/>
    <property type="match status" value="1"/>
</dbReference>
<keyword evidence="17" id="KW-1185">Reference proteome</keyword>
<name>A0ABQ9E2F4_TEGGR</name>
<dbReference type="InterPro" id="IPR002172">
    <property type="entry name" value="LDrepeatLR_classA_rpt"/>
</dbReference>
<feature type="chain" id="PRO_5047009733" description="EGF-like domain-containing protein" evidence="14">
    <location>
        <begin position="20"/>
        <end position="1548"/>
    </location>
</feature>
<evidence type="ECO:0000256" key="5">
    <source>
        <dbReference type="ARBA" id="ARBA00022989"/>
    </source>
</evidence>
<keyword evidence="3 13" id="KW-0812">Transmembrane</keyword>
<evidence type="ECO:0000313" key="17">
    <source>
        <dbReference type="Proteomes" id="UP001217089"/>
    </source>
</evidence>
<feature type="repeat" description="LDL-receptor class B" evidence="12">
    <location>
        <begin position="1280"/>
        <end position="1322"/>
    </location>
</feature>
<evidence type="ECO:0000256" key="1">
    <source>
        <dbReference type="ARBA" id="ARBA00022536"/>
    </source>
</evidence>
<proteinExistence type="predicted"/>
<keyword evidence="5 13" id="KW-1133">Transmembrane helix</keyword>
<evidence type="ECO:0000256" key="8">
    <source>
        <dbReference type="ARBA" id="ARBA00023170"/>
    </source>
</evidence>
<keyword evidence="2" id="KW-0254">Endocytosis</keyword>
<evidence type="ECO:0000256" key="2">
    <source>
        <dbReference type="ARBA" id="ARBA00022583"/>
    </source>
</evidence>
<comment type="caution">
    <text evidence="16">The sequence shown here is derived from an EMBL/GenBank/DDBJ whole genome shotgun (WGS) entry which is preliminary data.</text>
</comment>
<feature type="repeat" description="LDL-receptor class B" evidence="12">
    <location>
        <begin position="1104"/>
        <end position="1145"/>
    </location>
</feature>
<evidence type="ECO:0000256" key="14">
    <source>
        <dbReference type="SAM" id="SignalP"/>
    </source>
</evidence>
<dbReference type="PROSITE" id="PS01187">
    <property type="entry name" value="EGF_CA"/>
    <property type="match status" value="1"/>
</dbReference>
<dbReference type="PANTHER" id="PTHR22722">
    <property type="entry name" value="LOW-DENSITY LIPOPROTEIN RECEPTOR-RELATED PROTEIN 2-RELATED"/>
    <property type="match status" value="1"/>
</dbReference>
<reference evidence="16 17" key="1">
    <citation type="submission" date="2022-12" db="EMBL/GenBank/DDBJ databases">
        <title>Chromosome-level genome of Tegillarca granosa.</title>
        <authorList>
            <person name="Kim J."/>
        </authorList>
    </citation>
    <scope>NUCLEOTIDE SEQUENCE [LARGE SCALE GENOMIC DNA]</scope>
    <source>
        <strain evidence="16">Teg-2019</strain>
        <tissue evidence="16">Adductor muscle</tissue>
    </source>
</reference>
<dbReference type="CDD" id="cd00112">
    <property type="entry name" value="LDLa"/>
    <property type="match status" value="7"/>
</dbReference>
<dbReference type="SUPFAM" id="SSF57424">
    <property type="entry name" value="LDL receptor-like module"/>
    <property type="match status" value="7"/>
</dbReference>
<feature type="disulfide bond" evidence="11">
    <location>
        <begin position="110"/>
        <end position="128"/>
    </location>
</feature>
<evidence type="ECO:0000256" key="9">
    <source>
        <dbReference type="ARBA" id="ARBA00023180"/>
    </source>
</evidence>
<dbReference type="SMART" id="SM00192">
    <property type="entry name" value="LDLa"/>
    <property type="match status" value="8"/>
</dbReference>
<sequence>MRLVILFIIFWIYVDDGESDACTCPPHLFSCGKCICIPKRWHCDGDYDCDNRSDENDCDSVPTCPNDHFTCENQRCVKNQWLCDGDNDCADNSDELNCPPRNCTSEEFRCRNGKCVQSRWRCDGDDDCGDGSDEICDSNRSCSSKQFQCGDGSCIPQQWRCDKDKDCVDGADEKKCNENKLFCSLSEFKCLHSFTCIPLKQRCDMKNDCGNWEDEVGCEMFNRCQEGEFLCSDGLCINSKWTCDGDIDCDDRSDEENCSMTTCGPADFRCRSGHCIEKKHRCDGIDDCFDNSDEKDCHDNSAQCGQGQFACKSGKCIGNKKVCNGKNDCGDGSDEFECHLPSSCGTNNGGCSQLCVTSDMGAKCSCKSGFLLMSDGKSCEDFNECELEGTCSQTCTNLPGSYRCGCVIGYELKPDGRGCKALGGKPYLIFANRVDIRKVLPDRTEYDSILQGLENAIALDFHLEKGYVFWSDVTLDKIKRAFLNGSEIMEVVQYGLESPGGLAVDWIHNKLFWTDSGTSLIEVTELDGSSRKVLIWHKLQKPRAIVAHPGEGSIFWTDWGNVPKIERSCMDGTQRMVLANTSLFWPNGLTLDYAADKLYWADAKHHVIECSNLDGTMRRTVINQGLPHPFALTLFEDELYWTDWHTKSINKANKFTGNDLETVHNRLHYPMDIHTFHPQRQPSTINNFLVFSTRSELRRINMDTPDKTDVVIPLSNVVIGSRLDFPAGIAVDWIGRMLYWTDAELDVIEVSNLNGSLRSILIWENLDQPRDIIVDPISGYMYWTDWGKNAKIERAGMDGSNRQVIISTNLTWPNGLALDRQKRRIYWTDAGKNRIESASLDGRRRQIIIAVDLPRPFGLALYGDKIFWTDWIDKGIHMANKNNGSGTTSCNIDNGGCSHICLISPGGHTCKCPTGIMMRKDGKTCRKEMRNFLIFARRTDIRKISLEASYFADVKVPLTGLRNAIAIDVDSIRGKIYWTDTILDKIMRSNLDGSEMEDVIGAGLDTPDGLAVDEVGNKVYWTDTGLNRIEVANTDGTMRKVLFWENLDQPRAIVVYYEAGYMYWTDWGKHPKIERSDMDGENRIVLVSDNLGWPNGLVVDRPTSRLIWADARMELIECSDLHGNKRRTLVSSVNHPYGLTVTGNHIYWTDWQKMAIFSANKINGQNQTINRRNLMGLMDIHAVQLNLKGDGRVNKCEPNNGGCSHLCLPNPHSISCSCPTGLRLQSDGKTCVDAPDKYLLFACRGSVRRISLDTQDQTDVLVPLPDLHNVIAVDYDYQESKIYYTDVHLDVIRRADLNGKNVETVVSQNLETTDGLAVDWIGRNLYWTDTEVAWLDGRNRKSLVKVNLDEPRAIAVFPEKGLMYWTDWGRYPKLEKAFMDGDNRSVIIDSNLVPVITGSDRVVPVYHSNPSSAECTDEDFELGLCEKPKNALANSSDTSKNQNVIIALCIGIVAVLMLVCVVVWRLWKRKRNTYDVDHEEFVSLTFANPTYQKTSTETINVERPVSSGSHEWKIFRFSKKDQHLQMPTSQQVRVSLGLKQTKLATMSS</sequence>
<feature type="disulfide bond" evidence="11">
    <location>
        <begin position="231"/>
        <end position="249"/>
    </location>
</feature>
<feature type="repeat" description="LDL-receptor class B" evidence="12">
    <location>
        <begin position="1017"/>
        <end position="1059"/>
    </location>
</feature>
<feature type="repeat" description="LDL-receptor class B" evidence="12">
    <location>
        <begin position="823"/>
        <end position="865"/>
    </location>
</feature>
<feature type="disulfide bond" evidence="11">
    <location>
        <begin position="64"/>
        <end position="76"/>
    </location>
</feature>
<gene>
    <name evidence="16" type="ORF">KUTeg_023673</name>
</gene>
<keyword evidence="4" id="KW-0677">Repeat</keyword>
<dbReference type="PRINTS" id="PR00261">
    <property type="entry name" value="LDLRECEPTOR"/>
</dbReference>